<dbReference type="PIRSF" id="PIRSF039012">
    <property type="entry name" value="ASP"/>
    <property type="match status" value="1"/>
</dbReference>
<feature type="signal peptide" evidence="5">
    <location>
        <begin position="1"/>
        <end position="29"/>
    </location>
</feature>
<evidence type="ECO:0000313" key="8">
    <source>
        <dbReference type="Proteomes" id="UP001267878"/>
    </source>
</evidence>
<dbReference type="InterPro" id="IPR043795">
    <property type="entry name" value="N-alpha-Ac-DABA-like"/>
</dbReference>
<evidence type="ECO:0000256" key="5">
    <source>
        <dbReference type="SAM" id="SignalP"/>
    </source>
</evidence>
<evidence type="ECO:0000256" key="2">
    <source>
        <dbReference type="ARBA" id="ARBA00022723"/>
    </source>
</evidence>
<evidence type="ECO:0000313" key="7">
    <source>
        <dbReference type="EMBL" id="MDR7097809.1"/>
    </source>
</evidence>
<protein>
    <submittedName>
        <fullName evidence="7">Deacylase</fullName>
    </submittedName>
</protein>
<dbReference type="EMBL" id="JAVDVW010000001">
    <property type="protein sequence ID" value="MDR7097809.1"/>
    <property type="molecule type" value="Genomic_DNA"/>
</dbReference>
<dbReference type="InterPro" id="IPR055438">
    <property type="entry name" value="AstE_AspA_cat"/>
</dbReference>
<accession>A0ABU1VK11</accession>
<comment type="cofactor">
    <cofactor evidence="1">
        <name>Zn(2+)</name>
        <dbReference type="ChEBI" id="CHEBI:29105"/>
    </cofactor>
</comment>
<dbReference type="Proteomes" id="UP001267878">
    <property type="component" value="Unassembled WGS sequence"/>
</dbReference>
<keyword evidence="8" id="KW-1185">Reference proteome</keyword>
<dbReference type="SUPFAM" id="SSF53187">
    <property type="entry name" value="Zn-dependent exopeptidases"/>
    <property type="match status" value="1"/>
</dbReference>
<feature type="domain" description="Succinylglutamate desuccinylase/Aspartoacylase catalytic" evidence="6">
    <location>
        <begin position="75"/>
        <end position="267"/>
    </location>
</feature>
<keyword evidence="4" id="KW-0862">Zinc</keyword>
<proteinExistence type="predicted"/>
<evidence type="ECO:0000256" key="1">
    <source>
        <dbReference type="ARBA" id="ARBA00001947"/>
    </source>
</evidence>
<name>A0ABU1VK11_9GAMM</name>
<evidence type="ECO:0000259" key="6">
    <source>
        <dbReference type="Pfam" id="PF24827"/>
    </source>
</evidence>
<keyword evidence="2" id="KW-0479">Metal-binding</keyword>
<dbReference type="Gene3D" id="3.40.630.10">
    <property type="entry name" value="Zn peptidases"/>
    <property type="match status" value="1"/>
</dbReference>
<dbReference type="PANTHER" id="PTHR37326">
    <property type="entry name" value="BLL3975 PROTEIN"/>
    <property type="match status" value="1"/>
</dbReference>
<reference evidence="7 8" key="1">
    <citation type="submission" date="2023-07" db="EMBL/GenBank/DDBJ databases">
        <title>Sorghum-associated microbial communities from plants grown in Nebraska, USA.</title>
        <authorList>
            <person name="Schachtman D."/>
        </authorList>
    </citation>
    <scope>NUCLEOTIDE SEQUENCE [LARGE SCALE GENOMIC DNA]</scope>
    <source>
        <strain evidence="7 8">BE187</strain>
    </source>
</reference>
<keyword evidence="5" id="KW-0732">Signal</keyword>
<keyword evidence="3" id="KW-0378">Hydrolase</keyword>
<gene>
    <name evidence="7" type="ORF">J2X04_000156</name>
</gene>
<evidence type="ECO:0000256" key="4">
    <source>
        <dbReference type="ARBA" id="ARBA00022833"/>
    </source>
</evidence>
<organism evidence="7 8">
    <name type="scientific">Agrilutibacter niabensis</name>
    <dbReference type="NCBI Taxonomy" id="380628"/>
    <lineage>
        <taxon>Bacteria</taxon>
        <taxon>Pseudomonadati</taxon>
        <taxon>Pseudomonadota</taxon>
        <taxon>Gammaproteobacteria</taxon>
        <taxon>Lysobacterales</taxon>
        <taxon>Lysobacteraceae</taxon>
        <taxon>Agrilutibacter</taxon>
    </lineage>
</organism>
<dbReference type="Pfam" id="PF24827">
    <property type="entry name" value="AstE_AspA_cat"/>
    <property type="match status" value="1"/>
</dbReference>
<comment type="caution">
    <text evidence="7">The sequence shown here is derived from an EMBL/GenBank/DDBJ whole genome shotgun (WGS) entry which is preliminary data.</text>
</comment>
<feature type="chain" id="PRO_5047493947" evidence="5">
    <location>
        <begin position="30"/>
        <end position="373"/>
    </location>
</feature>
<evidence type="ECO:0000256" key="3">
    <source>
        <dbReference type="ARBA" id="ARBA00022801"/>
    </source>
</evidence>
<sequence length="373" mass="39326">MAASAPLLTHATRMLVSLLLTGSALQAIASEPVTPIQVGTAVAKHGQVSRGEILIDAGSDSGYSIPVIVANGERPGPTLALIGGLHGAEFASIVALQKLSTQIDASRLSGRVIIVPLVNVAAFDAVARHLNPVDGKNINRVFPGSVSGTQSERAAYAVTTQVIDQANYVIDYHGGDIDEDQHPYAYWIQTGIAQLDASELDMLLAYGPDYIIKFAAAGLTVETAKLLPTQAVARGKPTITVDAGRAGTYTAADLATLIDGTFNVMASLEMLDRPVKAPKKPTYIERFIYVKSEGTGTFYPLAARGQHVRKGQKIGYVTDRYGMPSFDVVAPESAVVLYLNSTPSAVQGEQLFYLGVPAQGDATQRPAKFGGGT</sequence>
<dbReference type="InterPro" id="IPR053138">
    <property type="entry name" value="N-alpha-Ac-DABA_deacetylase"/>
</dbReference>
<dbReference type="PANTHER" id="PTHR37326:SF1">
    <property type="entry name" value="BLL3975 PROTEIN"/>
    <property type="match status" value="1"/>
</dbReference>